<evidence type="ECO:0000256" key="1">
    <source>
        <dbReference type="SAM" id="MobiDB-lite"/>
    </source>
</evidence>
<feature type="domain" description="Peptidase S24/S26A/S26B/S26C" evidence="2">
    <location>
        <begin position="39"/>
        <end position="122"/>
    </location>
</feature>
<feature type="region of interest" description="Disordered" evidence="1">
    <location>
        <begin position="1"/>
        <end position="23"/>
    </location>
</feature>
<reference evidence="3 4" key="1">
    <citation type="journal article" date="2023" name="Microorganisms">
        <title>Thiorhodovibrio frisius and Trv. litoralis spp. nov., Two Novel Members from a Clade of Fastidious Purple Sulfur Bacteria That Exhibit Unique Red-Shifted Light-Harvesting Capabilities.</title>
        <authorList>
            <person name="Methner A."/>
            <person name="Kuzyk S.B."/>
            <person name="Petersen J."/>
            <person name="Bauer S."/>
            <person name="Brinkmann H."/>
            <person name="Sichau K."/>
            <person name="Wanner G."/>
            <person name="Wolf J."/>
            <person name="Neumann-Schaal M."/>
            <person name="Henke P."/>
            <person name="Tank M."/>
            <person name="Sproer C."/>
            <person name="Bunk B."/>
            <person name="Overmann J."/>
        </authorList>
    </citation>
    <scope>NUCLEOTIDE SEQUENCE [LARGE SCALE GENOMIC DNA]</scope>
    <source>
        <strain evidence="3 4">DSM 6702</strain>
    </source>
</reference>
<dbReference type="Pfam" id="PF00717">
    <property type="entry name" value="Peptidase_S24"/>
    <property type="match status" value="1"/>
</dbReference>
<dbReference type="Proteomes" id="UP001432180">
    <property type="component" value="Chromosome"/>
</dbReference>
<evidence type="ECO:0000313" key="4">
    <source>
        <dbReference type="Proteomes" id="UP001432180"/>
    </source>
</evidence>
<organism evidence="3 4">
    <name type="scientific">Thiorhodovibrio winogradskyi</name>
    <dbReference type="NCBI Taxonomy" id="77007"/>
    <lineage>
        <taxon>Bacteria</taxon>
        <taxon>Pseudomonadati</taxon>
        <taxon>Pseudomonadota</taxon>
        <taxon>Gammaproteobacteria</taxon>
        <taxon>Chromatiales</taxon>
        <taxon>Chromatiaceae</taxon>
        <taxon>Thiorhodovibrio</taxon>
    </lineage>
</organism>
<accession>A0ABZ0S9B7</accession>
<dbReference type="CDD" id="cd06529">
    <property type="entry name" value="S24_LexA-like"/>
    <property type="match status" value="1"/>
</dbReference>
<dbReference type="EMBL" id="CP121472">
    <property type="protein sequence ID" value="WPL17130.1"/>
    <property type="molecule type" value="Genomic_DNA"/>
</dbReference>
<evidence type="ECO:0000259" key="2">
    <source>
        <dbReference type="Pfam" id="PF00717"/>
    </source>
</evidence>
<protein>
    <recommendedName>
        <fullName evidence="2">Peptidase S24/S26A/S26B/S26C domain-containing protein</fullName>
    </recommendedName>
</protein>
<evidence type="ECO:0000313" key="3">
    <source>
        <dbReference type="EMBL" id="WPL17130.1"/>
    </source>
</evidence>
<proteinExistence type="predicted"/>
<dbReference type="InterPro" id="IPR039418">
    <property type="entry name" value="LexA-like"/>
</dbReference>
<dbReference type="InterPro" id="IPR015927">
    <property type="entry name" value="Peptidase_S24_S26A/B/C"/>
</dbReference>
<keyword evidence="4" id="KW-1185">Reference proteome</keyword>
<name>A0ABZ0S9B7_9GAMM</name>
<sequence>MSKGDNQKSHQTGALMNKQRSNRIPEMDMGLDKGGCALQEPFALQVLGPDMEPEFPDRCVVVIEPVNQASDGMYLFAEVEGVRWLRQYRRDAQGRQWLIALNSEFPDIRLDGLEWSVLGVVIQRNIRRKVKRYQYGREGENEKRVATTISDLTGT</sequence>
<dbReference type="InterPro" id="IPR036286">
    <property type="entry name" value="LexA/Signal_pep-like_sf"/>
</dbReference>
<dbReference type="Gene3D" id="2.10.109.10">
    <property type="entry name" value="Umud Fragment, subunit A"/>
    <property type="match status" value="1"/>
</dbReference>
<gene>
    <name evidence="3" type="ORF">Thiowin_02121</name>
</gene>
<dbReference type="SUPFAM" id="SSF51306">
    <property type="entry name" value="LexA/Signal peptidase"/>
    <property type="match status" value="1"/>
</dbReference>